<evidence type="ECO:0000313" key="2">
    <source>
        <dbReference type="Proteomes" id="UP000516305"/>
    </source>
</evidence>
<dbReference type="RefSeq" id="WP_210758386.1">
    <property type="nucleotide sequence ID" value="NZ_CP060139.1"/>
</dbReference>
<organism evidence="1 2">
    <name type="scientific">Croceimicrobium hydrocarbonivorans</name>
    <dbReference type="NCBI Taxonomy" id="2761580"/>
    <lineage>
        <taxon>Bacteria</taxon>
        <taxon>Pseudomonadati</taxon>
        <taxon>Bacteroidota</taxon>
        <taxon>Flavobacteriia</taxon>
        <taxon>Flavobacteriales</taxon>
        <taxon>Owenweeksiaceae</taxon>
        <taxon>Croceimicrobium</taxon>
    </lineage>
</organism>
<dbReference type="InterPro" id="IPR032675">
    <property type="entry name" value="LRR_dom_sf"/>
</dbReference>
<accession>A0A7H0VDQ2</accession>
<protein>
    <submittedName>
        <fullName evidence="1">Leucine-rich repeat domain-containing protein</fullName>
    </submittedName>
</protein>
<dbReference type="Proteomes" id="UP000516305">
    <property type="component" value="Chromosome"/>
</dbReference>
<name>A0A7H0VDQ2_9FLAO</name>
<dbReference type="SUPFAM" id="SSF52058">
    <property type="entry name" value="L domain-like"/>
    <property type="match status" value="1"/>
</dbReference>
<keyword evidence="2" id="KW-1185">Reference proteome</keyword>
<dbReference type="AlphaFoldDB" id="A0A7H0VDQ2"/>
<dbReference type="KEGG" id="chyd:H4K34_15960"/>
<sequence>MNPNRISRIKNNVQDRNSKAWLKLCSYVEELAKSGGSVFDPREALGDELYLQIQELPESIGQLKQVRQIELYGSKLVRIPPEIGQMEALEEIDLYTSYDLKWLPFEISHCKNLKKSRISTRALYGNIKNRKGFPRLDHNPVRYQGEKLHCSVCAQEISYETSYQMWISINVATDVMPLLVMLCSKECELKLPQGAEYHIAEAHRGGADLKQKPA</sequence>
<reference evidence="1 2" key="1">
    <citation type="submission" date="2020-08" db="EMBL/GenBank/DDBJ databases">
        <title>Croceimicrobium hydrocarbonivorans gen. nov., sp. nov., a novel marine bacterium isolated from a bacterial consortium that degrades polyethylene terephthalate.</title>
        <authorList>
            <person name="Liu R."/>
        </authorList>
    </citation>
    <scope>NUCLEOTIDE SEQUENCE [LARGE SCALE GENOMIC DNA]</scope>
    <source>
        <strain evidence="1 2">A20-9</strain>
    </source>
</reference>
<dbReference type="EMBL" id="CP060139">
    <property type="protein sequence ID" value="QNR23850.1"/>
    <property type="molecule type" value="Genomic_DNA"/>
</dbReference>
<dbReference type="Gene3D" id="3.80.10.10">
    <property type="entry name" value="Ribonuclease Inhibitor"/>
    <property type="match status" value="1"/>
</dbReference>
<evidence type="ECO:0000313" key="1">
    <source>
        <dbReference type="EMBL" id="QNR23850.1"/>
    </source>
</evidence>
<gene>
    <name evidence="1" type="ORF">H4K34_15960</name>
</gene>
<proteinExistence type="predicted"/>